<dbReference type="InterPro" id="IPR002934">
    <property type="entry name" value="Polymerase_NTP_transf_dom"/>
</dbReference>
<evidence type="ECO:0000256" key="2">
    <source>
        <dbReference type="ARBA" id="ARBA00022649"/>
    </source>
</evidence>
<comment type="cofactor">
    <cofactor evidence="1">
        <name>Mg(2+)</name>
        <dbReference type="ChEBI" id="CHEBI:18420"/>
    </cofactor>
</comment>
<keyword evidence="8" id="KW-0460">Magnesium</keyword>
<dbReference type="InterPro" id="IPR052038">
    <property type="entry name" value="Type-VII_TA_antitoxin"/>
</dbReference>
<dbReference type="PANTHER" id="PTHR33571:SF12">
    <property type="entry name" value="BSL3053 PROTEIN"/>
    <property type="match status" value="1"/>
</dbReference>
<evidence type="ECO:0000256" key="1">
    <source>
        <dbReference type="ARBA" id="ARBA00001946"/>
    </source>
</evidence>
<accession>A0A5Q0BHT0</accession>
<dbReference type="InParanoid" id="A0A5Q0BHT0"/>
<comment type="similarity">
    <text evidence="9">Belongs to the MntA antitoxin family.</text>
</comment>
<dbReference type="InterPro" id="IPR043519">
    <property type="entry name" value="NT_sf"/>
</dbReference>
<dbReference type="GO" id="GO:0005524">
    <property type="term" value="F:ATP binding"/>
    <property type="evidence" value="ECO:0007669"/>
    <property type="project" value="UniProtKB-KW"/>
</dbReference>
<name>A0A5Q0BHT0_9GAMM</name>
<keyword evidence="2" id="KW-1277">Toxin-antitoxin system</keyword>
<keyword evidence="3" id="KW-0808">Transferase</keyword>
<dbReference type="KEGG" id="mmob:F6R98_02950"/>
<dbReference type="CDD" id="cd05403">
    <property type="entry name" value="NT_KNTase_like"/>
    <property type="match status" value="1"/>
</dbReference>
<keyword evidence="4" id="KW-0548">Nucleotidyltransferase</keyword>
<evidence type="ECO:0000256" key="7">
    <source>
        <dbReference type="ARBA" id="ARBA00022840"/>
    </source>
</evidence>
<protein>
    <submittedName>
        <fullName evidence="11">DNA polymerase III subunit beta</fullName>
    </submittedName>
</protein>
<dbReference type="RefSeq" id="WP_153247698.1">
    <property type="nucleotide sequence ID" value="NZ_CP044205.1"/>
</dbReference>
<proteinExistence type="inferred from homology"/>
<dbReference type="GO" id="GO:0046872">
    <property type="term" value="F:metal ion binding"/>
    <property type="evidence" value="ECO:0007669"/>
    <property type="project" value="UniProtKB-KW"/>
</dbReference>
<keyword evidence="6" id="KW-0547">Nucleotide-binding</keyword>
<keyword evidence="12" id="KW-1185">Reference proteome</keyword>
<dbReference type="PANTHER" id="PTHR33571">
    <property type="entry name" value="SSL8005 PROTEIN"/>
    <property type="match status" value="1"/>
</dbReference>
<organism evidence="11 12">
    <name type="scientific">Candidatus Methylospira mobilis</name>
    <dbReference type="NCBI Taxonomy" id="1808979"/>
    <lineage>
        <taxon>Bacteria</taxon>
        <taxon>Pseudomonadati</taxon>
        <taxon>Pseudomonadota</taxon>
        <taxon>Gammaproteobacteria</taxon>
        <taxon>Methylococcales</taxon>
        <taxon>Methylococcaceae</taxon>
        <taxon>Candidatus Methylospira</taxon>
    </lineage>
</organism>
<keyword evidence="5" id="KW-0479">Metal-binding</keyword>
<evidence type="ECO:0000313" key="12">
    <source>
        <dbReference type="Proteomes" id="UP000325755"/>
    </source>
</evidence>
<dbReference type="OrthoDB" id="9809323at2"/>
<dbReference type="Proteomes" id="UP000325755">
    <property type="component" value="Chromosome"/>
</dbReference>
<dbReference type="GO" id="GO:0016779">
    <property type="term" value="F:nucleotidyltransferase activity"/>
    <property type="evidence" value="ECO:0007669"/>
    <property type="project" value="UniProtKB-KW"/>
</dbReference>
<evidence type="ECO:0000256" key="8">
    <source>
        <dbReference type="ARBA" id="ARBA00022842"/>
    </source>
</evidence>
<dbReference type="Gene3D" id="3.30.460.10">
    <property type="entry name" value="Beta Polymerase, domain 2"/>
    <property type="match status" value="1"/>
</dbReference>
<evidence type="ECO:0000259" key="10">
    <source>
        <dbReference type="Pfam" id="PF01909"/>
    </source>
</evidence>
<dbReference type="EMBL" id="CP044205">
    <property type="protein sequence ID" value="QFY41714.1"/>
    <property type="molecule type" value="Genomic_DNA"/>
</dbReference>
<dbReference type="AlphaFoldDB" id="A0A5Q0BHT0"/>
<evidence type="ECO:0000256" key="6">
    <source>
        <dbReference type="ARBA" id="ARBA00022741"/>
    </source>
</evidence>
<evidence type="ECO:0000256" key="4">
    <source>
        <dbReference type="ARBA" id="ARBA00022695"/>
    </source>
</evidence>
<evidence type="ECO:0000256" key="5">
    <source>
        <dbReference type="ARBA" id="ARBA00022723"/>
    </source>
</evidence>
<evidence type="ECO:0000256" key="3">
    <source>
        <dbReference type="ARBA" id="ARBA00022679"/>
    </source>
</evidence>
<evidence type="ECO:0000256" key="9">
    <source>
        <dbReference type="ARBA" id="ARBA00038276"/>
    </source>
</evidence>
<reference evidence="11 12" key="1">
    <citation type="submission" date="2019-09" db="EMBL/GenBank/DDBJ databases">
        <title>Ecophysiology of the spiral-shaped methanotroph Methylospira mobilis as revealed by the complete genome sequence.</title>
        <authorList>
            <person name="Oshkin I.Y."/>
            <person name="Dedysh S.N."/>
            <person name="Miroshnikov K."/>
            <person name="Danilova O.V."/>
            <person name="Hakobyan A."/>
            <person name="Liesack W."/>
        </authorList>
    </citation>
    <scope>NUCLEOTIDE SEQUENCE [LARGE SCALE GENOMIC DNA]</scope>
    <source>
        <strain evidence="11 12">Shm1</strain>
    </source>
</reference>
<gene>
    <name evidence="11" type="ORF">F6R98_02950</name>
</gene>
<sequence length="103" mass="11544">MHPLIHDRKEPIAELCRRYRVQRLEIFGSAARGTDFNPETSDADFLVEFSTASGSPSLKTFFDLQTGLSRILGRKVDLAEASAIRNPYVQASINQTREIIYGA</sequence>
<dbReference type="SUPFAM" id="SSF81301">
    <property type="entry name" value="Nucleotidyltransferase"/>
    <property type="match status" value="1"/>
</dbReference>
<keyword evidence="7" id="KW-0067">ATP-binding</keyword>
<dbReference type="Pfam" id="PF01909">
    <property type="entry name" value="NTP_transf_2"/>
    <property type="match status" value="1"/>
</dbReference>
<evidence type="ECO:0000313" key="11">
    <source>
        <dbReference type="EMBL" id="QFY41714.1"/>
    </source>
</evidence>
<feature type="domain" description="Polymerase nucleotidyl transferase" evidence="10">
    <location>
        <begin position="13"/>
        <end position="94"/>
    </location>
</feature>